<name>M7P2E3_9GAMM</name>
<keyword evidence="1" id="KW-0328">Glycosyltransferase</keyword>
<evidence type="ECO:0000256" key="5">
    <source>
        <dbReference type="ARBA" id="ARBA00047503"/>
    </source>
</evidence>
<dbReference type="Proteomes" id="UP000012019">
    <property type="component" value="Unassembled WGS sequence"/>
</dbReference>
<dbReference type="InterPro" id="IPR051199">
    <property type="entry name" value="LPS_LOS_Heptosyltrfase"/>
</dbReference>
<evidence type="ECO:0000256" key="4">
    <source>
        <dbReference type="ARBA" id="ARBA00044042"/>
    </source>
</evidence>
<dbReference type="GO" id="GO:0005829">
    <property type="term" value="C:cytosol"/>
    <property type="evidence" value="ECO:0007669"/>
    <property type="project" value="TreeGrafter"/>
</dbReference>
<dbReference type="Gene3D" id="3.40.50.2000">
    <property type="entry name" value="Glycogen Phosphorylase B"/>
    <property type="match status" value="2"/>
</dbReference>
<dbReference type="RefSeq" id="WP_009725832.1">
    <property type="nucleotide sequence ID" value="NZ_APHR01000017.1"/>
</dbReference>
<dbReference type="Pfam" id="PF01075">
    <property type="entry name" value="Glyco_transf_9"/>
    <property type="match status" value="1"/>
</dbReference>
<dbReference type="STRING" id="1286106.MPL1_04040"/>
<dbReference type="SUPFAM" id="SSF53756">
    <property type="entry name" value="UDP-Glycosyltransferase/glycogen phosphorylase"/>
    <property type="match status" value="1"/>
</dbReference>
<evidence type="ECO:0000256" key="3">
    <source>
        <dbReference type="ARBA" id="ARBA00043995"/>
    </source>
</evidence>
<comment type="caution">
    <text evidence="6">The sequence shown here is derived from an EMBL/GenBank/DDBJ whole genome shotgun (WGS) entry which is preliminary data.</text>
</comment>
<dbReference type="PATRIC" id="fig|1286106.3.peg.811"/>
<dbReference type="PANTHER" id="PTHR30160:SF7">
    <property type="entry name" value="ADP-HEPTOSE--LPS HEPTOSYLTRANSFERASE 2"/>
    <property type="match status" value="1"/>
</dbReference>
<dbReference type="OrthoDB" id="9797795at2"/>
<dbReference type="EMBL" id="APHR01000017">
    <property type="protein sequence ID" value="EMR13676.1"/>
    <property type="molecule type" value="Genomic_DNA"/>
</dbReference>
<protein>
    <recommendedName>
        <fullName evidence="4">lipopolysaccharide heptosyltransferase II</fullName>
        <ecNumber evidence="4">2.4.99.24</ecNumber>
    </recommendedName>
</protein>
<dbReference type="EC" id="2.4.99.24" evidence="4"/>
<dbReference type="eggNOG" id="COG0859">
    <property type="taxonomic scope" value="Bacteria"/>
</dbReference>
<dbReference type="GO" id="GO:0009244">
    <property type="term" value="P:lipopolysaccharide core region biosynthetic process"/>
    <property type="evidence" value="ECO:0007669"/>
    <property type="project" value="TreeGrafter"/>
</dbReference>
<dbReference type="InterPro" id="IPR011910">
    <property type="entry name" value="RfaF"/>
</dbReference>
<dbReference type="CDD" id="cd03789">
    <property type="entry name" value="GT9_LPS_heptosyltransferase"/>
    <property type="match status" value="1"/>
</dbReference>
<comment type="similarity">
    <text evidence="3">Belongs to the glycosyltransferase 9 family.</text>
</comment>
<proteinExistence type="inferred from homology"/>
<reference evidence="6 7" key="1">
    <citation type="journal article" date="2013" name="Genome Announc.">
        <title>Draft Genome Sequence of Methylophaga lonarensis MPLT, a Haloalkaliphilic (Non-Methane-Utilizing) Methylotroph.</title>
        <authorList>
            <person name="Shetty S.A."/>
            <person name="Marathe N.P."/>
            <person name="Munot H."/>
            <person name="Antony C.P."/>
            <person name="Dhotre D.P."/>
            <person name="Murrell J.C."/>
            <person name="Shouche Y.S."/>
        </authorList>
    </citation>
    <scope>NUCLEOTIDE SEQUENCE [LARGE SCALE GENOMIC DNA]</scope>
    <source>
        <strain evidence="6 7">MPL</strain>
    </source>
</reference>
<dbReference type="NCBIfam" id="TIGR02195">
    <property type="entry name" value="heptsyl_trn_II"/>
    <property type="match status" value="1"/>
</dbReference>
<comment type="catalytic activity">
    <reaction evidence="5">
        <text>an L-alpha-D-Hep-(1-&gt;5)-[alpha-Kdo-(2-&gt;4)]-alpha-Kdo-(2-&gt;6)-lipid A + ADP-L-glycero-beta-D-manno-heptose = an L-alpha-D-Hep-(1-&gt;3)-L-alpha-D-Hep-(1-&gt;5)-[alpha-Kdo-(2-&gt;4)]-alpha-Kdo-(2-&gt;6)-lipid A + ADP + H(+)</text>
        <dbReference type="Rhea" id="RHEA:74071"/>
        <dbReference type="ChEBI" id="CHEBI:15378"/>
        <dbReference type="ChEBI" id="CHEBI:61506"/>
        <dbReference type="ChEBI" id="CHEBI:193068"/>
        <dbReference type="ChEBI" id="CHEBI:193069"/>
        <dbReference type="ChEBI" id="CHEBI:456216"/>
        <dbReference type="EC" id="2.4.99.24"/>
    </reaction>
</comment>
<evidence type="ECO:0000256" key="1">
    <source>
        <dbReference type="ARBA" id="ARBA00022676"/>
    </source>
</evidence>
<evidence type="ECO:0000313" key="7">
    <source>
        <dbReference type="Proteomes" id="UP000012019"/>
    </source>
</evidence>
<gene>
    <name evidence="6" type="ORF">MPL1_04040</name>
</gene>
<dbReference type="PANTHER" id="PTHR30160">
    <property type="entry name" value="TETRAACYLDISACCHARIDE 4'-KINASE-RELATED"/>
    <property type="match status" value="1"/>
</dbReference>
<evidence type="ECO:0000313" key="6">
    <source>
        <dbReference type="EMBL" id="EMR13676.1"/>
    </source>
</evidence>
<keyword evidence="7" id="KW-1185">Reference proteome</keyword>
<dbReference type="InterPro" id="IPR002201">
    <property type="entry name" value="Glyco_trans_9"/>
</dbReference>
<keyword evidence="2 6" id="KW-0808">Transferase</keyword>
<evidence type="ECO:0000256" key="2">
    <source>
        <dbReference type="ARBA" id="ARBA00022679"/>
    </source>
</evidence>
<dbReference type="AlphaFoldDB" id="M7P2E3"/>
<sequence>MTQHKIDKILIIGPSWVGDMVMAQSLFMALRQNNPDVQIDVLAPDWSRPLLERMPEVHQAISMPVTHGMFAWKQRKAIGLKLRDENYDRAIVLPNSWKSALIPWFARIPVRTGWLGEMRYGLLNDARKLNKQALPLMVQRFVALAQPAVEARKAPSYQKPHMIAGQSATAIDPPRLKQQQRLILCPGAEFGPAKQWPAAHYADLAVDFIEMGWQVLIMGSKADASTGDEICSHVDPALRSSLINLCGRTQLAEAIDLIDTADVVVSNDSGLMHIAAALQKPLIAIYGPTSTAFTPPLSELAQIVQLPIECSPCFKRECPLGHHKCMKDIQAETITAKIKYHFAK</sequence>
<dbReference type="GO" id="GO:0008713">
    <property type="term" value="F:ADP-heptose-lipopolysaccharide heptosyltransferase activity"/>
    <property type="evidence" value="ECO:0007669"/>
    <property type="project" value="UniProtKB-EC"/>
</dbReference>
<accession>M7P2E3</accession>
<organism evidence="6 7">
    <name type="scientific">Methylophaga lonarensis MPL</name>
    <dbReference type="NCBI Taxonomy" id="1286106"/>
    <lineage>
        <taxon>Bacteria</taxon>
        <taxon>Pseudomonadati</taxon>
        <taxon>Pseudomonadota</taxon>
        <taxon>Gammaproteobacteria</taxon>
        <taxon>Thiotrichales</taxon>
        <taxon>Piscirickettsiaceae</taxon>
        <taxon>Methylophaga</taxon>
    </lineage>
</organism>
<dbReference type="FunFam" id="3.40.50.2000:FF:000023">
    <property type="entry name" value="ADP-heptose--LPS heptosyltransferase II"/>
    <property type="match status" value="1"/>
</dbReference>